<dbReference type="PROSITE" id="PS50297">
    <property type="entry name" value="ANK_REP_REGION"/>
    <property type="match status" value="2"/>
</dbReference>
<proteinExistence type="predicted"/>
<name>A0A382GU31_9ZZZZ</name>
<keyword evidence="2" id="KW-0040">ANK repeat</keyword>
<dbReference type="SMART" id="SM00248">
    <property type="entry name" value="ANK"/>
    <property type="match status" value="3"/>
</dbReference>
<organism evidence="4">
    <name type="scientific">marine metagenome</name>
    <dbReference type="NCBI Taxonomy" id="408172"/>
    <lineage>
        <taxon>unclassified sequences</taxon>
        <taxon>metagenomes</taxon>
        <taxon>ecological metagenomes</taxon>
    </lineage>
</organism>
<sequence length="281" mass="31203">MNFTIIILLLLVLLAALILFIILLLDQRRNPEKMTFLEAGNAVDPTTGGEEAPISIHESCKTGNMRDLNQWLSLGTDLNQKDENGYAPLHYACEYGHEDVIRKLLNRKAKVNLLTKATLLSPMACLVLGRLNDRLSEPELVRTIGVLRKAGGDINPTSEEAVPPIKAVITRGNLELLDFFMSLHVHIFVEDSDKRSMLHHIALNPNANSLAITEFLVEKGLEVNAQDSDGNTPLHLALSPFQRDVARHLIDSGADPEIKNWQGTSPHTMVQQDIINFLSHS</sequence>
<accession>A0A382GU31</accession>
<evidence type="ECO:0000256" key="2">
    <source>
        <dbReference type="ARBA" id="ARBA00023043"/>
    </source>
</evidence>
<keyword evidence="3" id="KW-0812">Transmembrane</keyword>
<dbReference type="PROSITE" id="PS50088">
    <property type="entry name" value="ANK_REPEAT"/>
    <property type="match status" value="3"/>
</dbReference>
<dbReference type="PANTHER" id="PTHR24198">
    <property type="entry name" value="ANKYRIN REPEAT AND PROTEIN KINASE DOMAIN-CONTAINING PROTEIN"/>
    <property type="match status" value="1"/>
</dbReference>
<gene>
    <name evidence="4" type="ORF">METZ01_LOCUS231199</name>
</gene>
<dbReference type="InterPro" id="IPR002110">
    <property type="entry name" value="Ankyrin_rpt"/>
</dbReference>
<evidence type="ECO:0000256" key="1">
    <source>
        <dbReference type="ARBA" id="ARBA00022737"/>
    </source>
</evidence>
<dbReference type="PRINTS" id="PR01415">
    <property type="entry name" value="ANKYRIN"/>
</dbReference>
<dbReference type="GO" id="GO:0005737">
    <property type="term" value="C:cytoplasm"/>
    <property type="evidence" value="ECO:0007669"/>
    <property type="project" value="TreeGrafter"/>
</dbReference>
<dbReference type="InterPro" id="IPR036770">
    <property type="entry name" value="Ankyrin_rpt-contain_sf"/>
</dbReference>
<dbReference type="SUPFAM" id="SSF48403">
    <property type="entry name" value="Ankyrin repeat"/>
    <property type="match status" value="1"/>
</dbReference>
<evidence type="ECO:0000256" key="3">
    <source>
        <dbReference type="SAM" id="Phobius"/>
    </source>
</evidence>
<dbReference type="PANTHER" id="PTHR24198:SF165">
    <property type="entry name" value="ANKYRIN REPEAT-CONTAINING PROTEIN-RELATED"/>
    <property type="match status" value="1"/>
</dbReference>
<dbReference type="Pfam" id="PF12796">
    <property type="entry name" value="Ank_2"/>
    <property type="match status" value="2"/>
</dbReference>
<protein>
    <submittedName>
        <fullName evidence="4">Uncharacterized protein</fullName>
    </submittedName>
</protein>
<keyword evidence="3" id="KW-1133">Transmembrane helix</keyword>
<dbReference type="Gene3D" id="1.25.40.20">
    <property type="entry name" value="Ankyrin repeat-containing domain"/>
    <property type="match status" value="2"/>
</dbReference>
<evidence type="ECO:0000313" key="4">
    <source>
        <dbReference type="EMBL" id="SVB78345.1"/>
    </source>
</evidence>
<keyword evidence="1" id="KW-0677">Repeat</keyword>
<dbReference type="EMBL" id="UINC01057328">
    <property type="protein sequence ID" value="SVB78345.1"/>
    <property type="molecule type" value="Genomic_DNA"/>
</dbReference>
<keyword evidence="3" id="KW-0472">Membrane</keyword>
<dbReference type="AlphaFoldDB" id="A0A382GU31"/>
<reference evidence="4" key="1">
    <citation type="submission" date="2018-05" db="EMBL/GenBank/DDBJ databases">
        <authorList>
            <person name="Lanie J.A."/>
            <person name="Ng W.-L."/>
            <person name="Kazmierczak K.M."/>
            <person name="Andrzejewski T.M."/>
            <person name="Davidsen T.M."/>
            <person name="Wayne K.J."/>
            <person name="Tettelin H."/>
            <person name="Glass J.I."/>
            <person name="Rusch D."/>
            <person name="Podicherti R."/>
            <person name="Tsui H.-C.T."/>
            <person name="Winkler M.E."/>
        </authorList>
    </citation>
    <scope>NUCLEOTIDE SEQUENCE</scope>
</reference>
<feature type="transmembrane region" description="Helical" evidence="3">
    <location>
        <begin position="6"/>
        <end position="25"/>
    </location>
</feature>